<gene>
    <name evidence="1" type="ORF">DHETER_LOCUS15723</name>
</gene>
<protein>
    <submittedName>
        <fullName evidence="1">16051_t:CDS:1</fullName>
    </submittedName>
</protein>
<feature type="non-terminal residue" evidence="1">
    <location>
        <position position="154"/>
    </location>
</feature>
<accession>A0ACA9QXZ4</accession>
<keyword evidence="2" id="KW-1185">Reference proteome</keyword>
<organism evidence="1 2">
    <name type="scientific">Dentiscutata heterogama</name>
    <dbReference type="NCBI Taxonomy" id="1316150"/>
    <lineage>
        <taxon>Eukaryota</taxon>
        <taxon>Fungi</taxon>
        <taxon>Fungi incertae sedis</taxon>
        <taxon>Mucoromycota</taxon>
        <taxon>Glomeromycotina</taxon>
        <taxon>Glomeromycetes</taxon>
        <taxon>Diversisporales</taxon>
        <taxon>Gigasporaceae</taxon>
        <taxon>Dentiscutata</taxon>
    </lineage>
</organism>
<dbReference type="EMBL" id="CAJVPU010055638">
    <property type="protein sequence ID" value="CAG8768969.1"/>
    <property type="molecule type" value="Genomic_DNA"/>
</dbReference>
<comment type="caution">
    <text evidence="1">The sequence shown here is derived from an EMBL/GenBank/DDBJ whole genome shotgun (WGS) entry which is preliminary data.</text>
</comment>
<reference evidence="1" key="1">
    <citation type="submission" date="2021-06" db="EMBL/GenBank/DDBJ databases">
        <authorList>
            <person name="Kallberg Y."/>
            <person name="Tangrot J."/>
            <person name="Rosling A."/>
        </authorList>
    </citation>
    <scope>NUCLEOTIDE SEQUENCE</scope>
    <source>
        <strain evidence="1">IL203A</strain>
    </source>
</reference>
<feature type="non-terminal residue" evidence="1">
    <location>
        <position position="1"/>
    </location>
</feature>
<evidence type="ECO:0000313" key="2">
    <source>
        <dbReference type="Proteomes" id="UP000789702"/>
    </source>
</evidence>
<proteinExistence type="predicted"/>
<sequence>STYFRSALSDKWAERKDGYFVLSKPNIRALIFKFILKFLYCGVVDLENQDEDTILELLVAADELLVQRLIDFVQDFLIMDCYNFFLDSPAKILHFIVRNKQFNKLEEGYLKVICDDPLLIFKSDDFFRIEEDALKLIFKCDNLDMEERAIWRAL</sequence>
<name>A0ACA9QXZ4_9GLOM</name>
<dbReference type="Proteomes" id="UP000789702">
    <property type="component" value="Unassembled WGS sequence"/>
</dbReference>
<evidence type="ECO:0000313" key="1">
    <source>
        <dbReference type="EMBL" id="CAG8768969.1"/>
    </source>
</evidence>